<keyword evidence="2" id="KW-0597">Phosphoprotein</keyword>
<keyword evidence="8 10" id="KW-1133">Transmembrane helix</keyword>
<dbReference type="Proteomes" id="UP001519667">
    <property type="component" value="Unassembled WGS sequence"/>
</dbReference>
<evidence type="ECO:0000256" key="5">
    <source>
        <dbReference type="ARBA" id="ARBA00022692"/>
    </source>
</evidence>
<keyword evidence="9 10" id="KW-0472">Membrane</keyword>
<keyword evidence="6" id="KW-1278">Translocase</keyword>
<keyword evidence="7" id="KW-0249">Electron transport</keyword>
<evidence type="ECO:0000256" key="9">
    <source>
        <dbReference type="ARBA" id="ARBA00023136"/>
    </source>
</evidence>
<dbReference type="NCBIfam" id="TIGR01946">
    <property type="entry name" value="rnfD"/>
    <property type="match status" value="1"/>
</dbReference>
<dbReference type="InterPro" id="IPR004338">
    <property type="entry name" value="NqrB/RnfD"/>
</dbReference>
<protein>
    <submittedName>
        <fullName evidence="11">RnfABCDGE type electron transport complex subunit D</fullName>
    </submittedName>
</protein>
<gene>
    <name evidence="11" type="ORF">J7302_24925</name>
</gene>
<evidence type="ECO:0000256" key="3">
    <source>
        <dbReference type="ARBA" id="ARBA00022630"/>
    </source>
</evidence>
<evidence type="ECO:0000256" key="2">
    <source>
        <dbReference type="ARBA" id="ARBA00022553"/>
    </source>
</evidence>
<dbReference type="EMBL" id="JAGTIS010000026">
    <property type="protein sequence ID" value="MBT8769355.1"/>
    <property type="molecule type" value="Genomic_DNA"/>
</dbReference>
<comment type="caution">
    <text evidence="11">The sequence shown here is derived from an EMBL/GenBank/DDBJ whole genome shotgun (WGS) entry which is preliminary data.</text>
</comment>
<evidence type="ECO:0000256" key="7">
    <source>
        <dbReference type="ARBA" id="ARBA00022982"/>
    </source>
</evidence>
<dbReference type="PANTHER" id="PTHR30578:SF0">
    <property type="entry name" value="ION-TRANSLOCATING OXIDOREDUCTASE COMPLEX SUBUNIT D"/>
    <property type="match status" value="1"/>
</dbReference>
<feature type="transmembrane region" description="Helical" evidence="10">
    <location>
        <begin position="38"/>
        <end position="57"/>
    </location>
</feature>
<keyword evidence="5 10" id="KW-0812">Transmembrane</keyword>
<keyword evidence="3" id="KW-0285">Flavoprotein</keyword>
<evidence type="ECO:0000256" key="1">
    <source>
        <dbReference type="ARBA" id="ARBA00022448"/>
    </source>
</evidence>
<accession>A0ABS5XQF4</accession>
<dbReference type="InterPro" id="IPR011303">
    <property type="entry name" value="RnfD_bac"/>
</dbReference>
<name>A0ABS5XQF4_9GAMM</name>
<keyword evidence="12" id="KW-1185">Reference proteome</keyword>
<reference evidence="11 12" key="1">
    <citation type="submission" date="2021-04" db="EMBL/GenBank/DDBJ databases">
        <title>Pseudomonas boanensis sp. nov., a bacterium isolated from river water used for household purposes in Boane District, Mozambique.</title>
        <authorList>
            <person name="Nicklasson M."/>
            <person name="Martin-Rodriguez A.J."/>
            <person name="Thorell K."/>
            <person name="Neves L."/>
            <person name="Mussagy A."/>
            <person name="Rydberg H.A."/>
            <person name="Hernroth B."/>
            <person name="Svensson-Stadler L."/>
            <person name="Sjoling A."/>
        </authorList>
    </citation>
    <scope>NUCLEOTIDE SEQUENCE [LARGE SCALE GENOMIC DNA]</scope>
    <source>
        <strain evidence="11 12">DB1</strain>
    </source>
</reference>
<proteinExistence type="predicted"/>
<keyword evidence="1" id="KW-0813">Transport</keyword>
<evidence type="ECO:0000256" key="10">
    <source>
        <dbReference type="SAM" id="Phobius"/>
    </source>
</evidence>
<feature type="transmembrane region" description="Helical" evidence="10">
    <location>
        <begin position="12"/>
        <end position="32"/>
    </location>
</feature>
<sequence>MSLILRPTPHRLRTVMLLVSLCLLPGTALYAWQFGVVVWLQTFWCVLLALGFESALLRLRGRNVREGLSDLSWLVLGLILARALPLMVPLWMMALASFAALALCKHGSGGLGRNRLNPAMVGLGIIAICFYQQLYPAPSNYAPWTLAMGAKEVLLQQLQLTAPLDLDAFAGATQLSRNQLTPITPNLSGYGYIAGGLMLAVLRVIRIEIPLALLASAALLCMAAGHSPQESLYNLSLGGLLFTAFFIATDPVTSPDTRAGRILFGVTIGVLTEMIREFGLYADGLCFAVLAANLLVPQIDRLVLRIQRPWYIADRVESVRSDPSRGEG</sequence>
<evidence type="ECO:0000313" key="12">
    <source>
        <dbReference type="Proteomes" id="UP001519667"/>
    </source>
</evidence>
<evidence type="ECO:0000256" key="6">
    <source>
        <dbReference type="ARBA" id="ARBA00022967"/>
    </source>
</evidence>
<evidence type="ECO:0000313" key="11">
    <source>
        <dbReference type="EMBL" id="MBT8769355.1"/>
    </source>
</evidence>
<dbReference type="Pfam" id="PF03116">
    <property type="entry name" value="NQR2_RnfD_RnfE"/>
    <property type="match status" value="1"/>
</dbReference>
<dbReference type="RefSeq" id="WP_215381162.1">
    <property type="nucleotide sequence ID" value="NZ_JAGTIS010000026.1"/>
</dbReference>
<organism evidence="11 12">
    <name type="scientific">Metapseudomonas boanensis</name>
    <dbReference type="NCBI Taxonomy" id="2822138"/>
    <lineage>
        <taxon>Bacteria</taxon>
        <taxon>Pseudomonadati</taxon>
        <taxon>Pseudomonadota</taxon>
        <taxon>Gammaproteobacteria</taxon>
        <taxon>Pseudomonadales</taxon>
        <taxon>Pseudomonadaceae</taxon>
        <taxon>Metapseudomonas</taxon>
    </lineage>
</organism>
<evidence type="ECO:0000256" key="4">
    <source>
        <dbReference type="ARBA" id="ARBA00022643"/>
    </source>
</evidence>
<keyword evidence="4" id="KW-0288">FMN</keyword>
<evidence type="ECO:0000256" key="8">
    <source>
        <dbReference type="ARBA" id="ARBA00022989"/>
    </source>
</evidence>
<dbReference type="PANTHER" id="PTHR30578">
    <property type="entry name" value="ELECTRON TRANSPORT COMPLEX PROTEIN RNFD"/>
    <property type="match status" value="1"/>
</dbReference>